<protein>
    <submittedName>
        <fullName evidence="2">Uncharacterized protein</fullName>
    </submittedName>
</protein>
<evidence type="ECO:0000313" key="2">
    <source>
        <dbReference type="EMBL" id="BAL91323.1"/>
    </source>
</evidence>
<feature type="region of interest" description="Disordered" evidence="1">
    <location>
        <begin position="49"/>
        <end position="81"/>
    </location>
</feature>
<proteinExistence type="predicted"/>
<dbReference type="AlphaFoldDB" id="I0HE86"/>
<dbReference type="Proteomes" id="UP000007882">
    <property type="component" value="Chromosome"/>
</dbReference>
<evidence type="ECO:0000313" key="3">
    <source>
        <dbReference type="Proteomes" id="UP000007882"/>
    </source>
</evidence>
<organism evidence="2 3">
    <name type="scientific">Actinoplanes missouriensis (strain ATCC 14538 / DSM 43046 / CBS 188.64 / JCM 3121 / NBRC 102363 / NCIMB 12654 / NRRL B-3342 / UNCC 431)</name>
    <dbReference type="NCBI Taxonomy" id="512565"/>
    <lineage>
        <taxon>Bacteria</taxon>
        <taxon>Bacillati</taxon>
        <taxon>Actinomycetota</taxon>
        <taxon>Actinomycetes</taxon>
        <taxon>Micromonosporales</taxon>
        <taxon>Micromonosporaceae</taxon>
        <taxon>Actinoplanes</taxon>
    </lineage>
</organism>
<dbReference type="EMBL" id="AP012319">
    <property type="protein sequence ID" value="BAL91323.1"/>
    <property type="molecule type" value="Genomic_DNA"/>
</dbReference>
<sequence length="81" mass="8846">MTSSDDLHTQAESVAVPSFDWMSTPVLSVVDGLLHIDPDAPLPRRRYRPAASVAPEHAPTDSATIESSRLLAGLTRHHPRH</sequence>
<dbReference type="HOGENOM" id="CLU_2566178_0_0_11"/>
<dbReference type="RefSeq" id="WP_014446210.1">
    <property type="nucleotide sequence ID" value="NC_017093.1"/>
</dbReference>
<gene>
    <name evidence="2" type="ordered locus">AMIS_61030</name>
</gene>
<dbReference type="KEGG" id="ams:AMIS_61030"/>
<dbReference type="PATRIC" id="fig|512565.3.peg.6098"/>
<reference evidence="2 3" key="1">
    <citation type="submission" date="2012-02" db="EMBL/GenBank/DDBJ databases">
        <title>Complete genome sequence of Actinoplanes missouriensis 431 (= NBRC 102363).</title>
        <authorList>
            <person name="Ohnishi Y."/>
            <person name="Ishikawa J."/>
            <person name="Sekine M."/>
            <person name="Hosoyama A."/>
            <person name="Harada T."/>
            <person name="Narita H."/>
            <person name="Hata T."/>
            <person name="Konno Y."/>
            <person name="Tutikane K."/>
            <person name="Fujita N."/>
            <person name="Horinouchi S."/>
            <person name="Hayakawa M."/>
        </authorList>
    </citation>
    <scope>NUCLEOTIDE SEQUENCE [LARGE SCALE GENOMIC DNA]</scope>
    <source>
        <strain evidence="3">ATCC 14538 / DSM 43046 / CBS 188.64 / JCM 3121 / NBRC 102363 / NCIMB 12654 / NRRL B-3342 / UNCC 431</strain>
    </source>
</reference>
<keyword evidence="3" id="KW-1185">Reference proteome</keyword>
<name>I0HE86_ACTM4</name>
<dbReference type="OrthoDB" id="3298553at2"/>
<evidence type="ECO:0000256" key="1">
    <source>
        <dbReference type="SAM" id="MobiDB-lite"/>
    </source>
</evidence>
<accession>I0HE86</accession>